<proteinExistence type="predicted"/>
<dbReference type="AlphaFoldDB" id="A0A3D9SGZ9"/>
<dbReference type="OrthoDB" id="3481647at2"/>
<organism evidence="2 3">
    <name type="scientific">Thermomonospora umbrina</name>
    <dbReference type="NCBI Taxonomy" id="111806"/>
    <lineage>
        <taxon>Bacteria</taxon>
        <taxon>Bacillati</taxon>
        <taxon>Actinomycetota</taxon>
        <taxon>Actinomycetes</taxon>
        <taxon>Streptosporangiales</taxon>
        <taxon>Thermomonosporaceae</taxon>
        <taxon>Thermomonospora</taxon>
    </lineage>
</organism>
<name>A0A3D9SGZ9_9ACTN</name>
<evidence type="ECO:0000313" key="3">
    <source>
        <dbReference type="Proteomes" id="UP000256661"/>
    </source>
</evidence>
<comment type="caution">
    <text evidence="2">The sequence shown here is derived from an EMBL/GenBank/DDBJ whole genome shotgun (WGS) entry which is preliminary data.</text>
</comment>
<feature type="compositionally biased region" description="Basic and acidic residues" evidence="1">
    <location>
        <begin position="65"/>
        <end position="77"/>
    </location>
</feature>
<protein>
    <submittedName>
        <fullName evidence="2">Uncharacterized protein</fullName>
    </submittedName>
</protein>
<reference evidence="2 3" key="1">
    <citation type="submission" date="2018-08" db="EMBL/GenBank/DDBJ databases">
        <title>Sequencing the genomes of 1000 actinobacteria strains.</title>
        <authorList>
            <person name="Klenk H.-P."/>
        </authorList>
    </citation>
    <scope>NUCLEOTIDE SEQUENCE [LARGE SCALE GENOMIC DNA]</scope>
    <source>
        <strain evidence="2 3">DSM 43927</strain>
    </source>
</reference>
<evidence type="ECO:0000313" key="2">
    <source>
        <dbReference type="EMBL" id="REE95188.1"/>
    </source>
</evidence>
<feature type="compositionally biased region" description="Basic and acidic residues" evidence="1">
    <location>
        <begin position="1"/>
        <end position="19"/>
    </location>
</feature>
<dbReference type="EMBL" id="QTTT01000001">
    <property type="protein sequence ID" value="REE95188.1"/>
    <property type="molecule type" value="Genomic_DNA"/>
</dbReference>
<sequence>MSERDDVGHAPAEPHDRRFAPVNRGSDARGGTVPEVEREKEAEGVSGTGVPGVDGAPDSLPPTEEGVREAERGDDSR</sequence>
<dbReference type="Proteomes" id="UP000256661">
    <property type="component" value="Unassembled WGS sequence"/>
</dbReference>
<gene>
    <name evidence="2" type="ORF">DFJ69_0570</name>
</gene>
<keyword evidence="3" id="KW-1185">Reference proteome</keyword>
<evidence type="ECO:0000256" key="1">
    <source>
        <dbReference type="SAM" id="MobiDB-lite"/>
    </source>
</evidence>
<accession>A0A3D9SGZ9</accession>
<dbReference type="RefSeq" id="WP_116021027.1">
    <property type="nucleotide sequence ID" value="NZ_QTTT01000001.1"/>
</dbReference>
<feature type="region of interest" description="Disordered" evidence="1">
    <location>
        <begin position="1"/>
        <end position="77"/>
    </location>
</feature>